<protein>
    <recommendedName>
        <fullName evidence="3">GAF domain-containing protein</fullName>
    </recommendedName>
</protein>
<accession>D6U083</accession>
<gene>
    <name evidence="1" type="ORF">Krac_3012</name>
</gene>
<dbReference type="InParanoid" id="D6U083"/>
<organism evidence="1 2">
    <name type="scientific">Ktedonobacter racemifer DSM 44963</name>
    <dbReference type="NCBI Taxonomy" id="485913"/>
    <lineage>
        <taxon>Bacteria</taxon>
        <taxon>Bacillati</taxon>
        <taxon>Chloroflexota</taxon>
        <taxon>Ktedonobacteria</taxon>
        <taxon>Ktedonobacterales</taxon>
        <taxon>Ktedonobacteraceae</taxon>
        <taxon>Ktedonobacter</taxon>
    </lineage>
</organism>
<dbReference type="EMBL" id="ADVG01000004">
    <property type="protein sequence ID" value="EFH82223.1"/>
    <property type="molecule type" value="Genomic_DNA"/>
</dbReference>
<name>D6U083_KTERA</name>
<evidence type="ECO:0008006" key="3">
    <source>
        <dbReference type="Google" id="ProtNLM"/>
    </source>
</evidence>
<dbReference type="STRING" id="485913.Krac_3012"/>
<evidence type="ECO:0000313" key="2">
    <source>
        <dbReference type="Proteomes" id="UP000004508"/>
    </source>
</evidence>
<dbReference type="Proteomes" id="UP000004508">
    <property type="component" value="Unassembled WGS sequence"/>
</dbReference>
<reference evidence="1 2" key="1">
    <citation type="journal article" date="2011" name="Stand. Genomic Sci.">
        <title>Non-contiguous finished genome sequence and contextual data of the filamentous soil bacterium Ktedonobacter racemifer type strain (SOSP1-21).</title>
        <authorList>
            <person name="Chang Y.J."/>
            <person name="Land M."/>
            <person name="Hauser L."/>
            <person name="Chertkov O."/>
            <person name="Del Rio T.G."/>
            <person name="Nolan M."/>
            <person name="Copeland A."/>
            <person name="Tice H."/>
            <person name="Cheng J.F."/>
            <person name="Lucas S."/>
            <person name="Han C."/>
            <person name="Goodwin L."/>
            <person name="Pitluck S."/>
            <person name="Ivanova N."/>
            <person name="Ovchinikova G."/>
            <person name="Pati A."/>
            <person name="Chen A."/>
            <person name="Palaniappan K."/>
            <person name="Mavromatis K."/>
            <person name="Liolios K."/>
            <person name="Brettin T."/>
            <person name="Fiebig A."/>
            <person name="Rohde M."/>
            <person name="Abt B."/>
            <person name="Goker M."/>
            <person name="Detter J.C."/>
            <person name="Woyke T."/>
            <person name="Bristow J."/>
            <person name="Eisen J.A."/>
            <person name="Markowitz V."/>
            <person name="Hugenholtz P."/>
            <person name="Kyrpides N.C."/>
            <person name="Klenk H.P."/>
            <person name="Lapidus A."/>
        </authorList>
    </citation>
    <scope>NUCLEOTIDE SEQUENCE [LARGE SCALE GENOMIC DNA]</scope>
    <source>
        <strain evidence="2">DSM 44963</strain>
    </source>
</reference>
<keyword evidence="2" id="KW-1185">Reference proteome</keyword>
<evidence type="ECO:0000313" key="1">
    <source>
        <dbReference type="EMBL" id="EFH82223.1"/>
    </source>
</evidence>
<dbReference type="SUPFAM" id="SSF55781">
    <property type="entry name" value="GAF domain-like"/>
    <property type="match status" value="1"/>
</dbReference>
<dbReference type="AlphaFoldDB" id="D6U083"/>
<comment type="caution">
    <text evidence="1">The sequence shown here is derived from an EMBL/GenBank/DDBJ whole genome shotgun (WGS) entry which is preliminary data.</text>
</comment>
<proteinExistence type="predicted"/>
<dbReference type="RefSeq" id="WP_007920157.1">
    <property type="nucleotide sequence ID" value="NZ_ADVG01000004.1"/>
</dbReference>
<sequence>MDLLCLGLDEPEEQRLVHQFMGKSLEDMPLLIHLQQEETSLFQTSQLPALLQNLAPGMKQTLLLPLLMGSHLFGIIALHSPTLEDFQVQEDVEVALAVSHVMTLIVERMQRGN</sequence>